<feature type="compositionally biased region" description="Gly residues" evidence="1">
    <location>
        <begin position="51"/>
        <end position="62"/>
    </location>
</feature>
<name>A0AA45R5X2_9PSEU</name>
<feature type="compositionally biased region" description="Gly residues" evidence="1">
    <location>
        <begin position="33"/>
        <end position="42"/>
    </location>
</feature>
<feature type="region of interest" description="Disordered" evidence="1">
    <location>
        <begin position="86"/>
        <end position="113"/>
    </location>
</feature>
<accession>A0AA45R5X2</accession>
<feature type="region of interest" description="Disordered" evidence="1">
    <location>
        <begin position="1"/>
        <end position="62"/>
    </location>
</feature>
<sequence length="174" mass="16597">MVATPAPSRNAARPATSSAPGPPPARALTRSSPGGGALGPGELGEAPLDAGVGGEPGVGRLVGRGHQVDLLRERGPVGVVLGGGALDGSGERLGAADGEPAGEEPAVAGALGRVDAGEVAERGGRHGPVEAGDRVVGQFRAGAEPVVGQDGADLGVAGGGPAEVAVGVARPDQR</sequence>
<evidence type="ECO:0000313" key="3">
    <source>
        <dbReference type="Proteomes" id="UP000677152"/>
    </source>
</evidence>
<evidence type="ECO:0000256" key="1">
    <source>
        <dbReference type="SAM" id="MobiDB-lite"/>
    </source>
</evidence>
<evidence type="ECO:0000313" key="2">
    <source>
        <dbReference type="EMBL" id="QUF06274.1"/>
    </source>
</evidence>
<organism evidence="2 3">
    <name type="scientific">Actinosynnema pretiosum subsp. pretiosum</name>
    <dbReference type="NCBI Taxonomy" id="103721"/>
    <lineage>
        <taxon>Bacteria</taxon>
        <taxon>Bacillati</taxon>
        <taxon>Actinomycetota</taxon>
        <taxon>Actinomycetes</taxon>
        <taxon>Pseudonocardiales</taxon>
        <taxon>Pseudonocardiaceae</taxon>
        <taxon>Actinosynnema</taxon>
    </lineage>
</organism>
<gene>
    <name evidence="2" type="ORF">KCV87_09570</name>
</gene>
<protein>
    <submittedName>
        <fullName evidence="2">Uncharacterized protein</fullName>
    </submittedName>
</protein>
<reference evidence="2" key="1">
    <citation type="submission" date="2021-04" db="EMBL/GenBank/DDBJ databases">
        <title>Genomic sequence of Actinosynnema pretiosum subsp. pretiosum ATCC 31280 (C-14919).</title>
        <authorList>
            <person name="Bai L."/>
            <person name="Wang X."/>
            <person name="Xiao Y."/>
        </authorList>
    </citation>
    <scope>NUCLEOTIDE SEQUENCE</scope>
    <source>
        <strain evidence="2">ATCC 31280</strain>
    </source>
</reference>
<dbReference type="Proteomes" id="UP000677152">
    <property type="component" value="Chromosome"/>
</dbReference>
<feature type="compositionally biased region" description="Low complexity" evidence="1">
    <location>
        <begin position="92"/>
        <end position="112"/>
    </location>
</feature>
<dbReference type="AlphaFoldDB" id="A0AA45R5X2"/>
<dbReference type="EMBL" id="CP073249">
    <property type="protein sequence ID" value="QUF06274.1"/>
    <property type="molecule type" value="Genomic_DNA"/>
</dbReference>
<proteinExistence type="predicted"/>